<dbReference type="Proteomes" id="UP001497623">
    <property type="component" value="Unassembled WGS sequence"/>
</dbReference>
<evidence type="ECO:0000313" key="3">
    <source>
        <dbReference type="EMBL" id="CAL4080836.1"/>
    </source>
</evidence>
<proteinExistence type="predicted"/>
<evidence type="ECO:0008006" key="5">
    <source>
        <dbReference type="Google" id="ProtNLM"/>
    </source>
</evidence>
<protein>
    <recommendedName>
        <fullName evidence="5">Secreted protein</fullName>
    </recommendedName>
</protein>
<organism evidence="3 4">
    <name type="scientific">Meganyctiphanes norvegica</name>
    <name type="common">Northern krill</name>
    <name type="synonym">Thysanopoda norvegica</name>
    <dbReference type="NCBI Taxonomy" id="48144"/>
    <lineage>
        <taxon>Eukaryota</taxon>
        <taxon>Metazoa</taxon>
        <taxon>Ecdysozoa</taxon>
        <taxon>Arthropoda</taxon>
        <taxon>Crustacea</taxon>
        <taxon>Multicrustacea</taxon>
        <taxon>Malacostraca</taxon>
        <taxon>Eumalacostraca</taxon>
        <taxon>Eucarida</taxon>
        <taxon>Euphausiacea</taxon>
        <taxon>Euphausiidae</taxon>
        <taxon>Meganyctiphanes</taxon>
    </lineage>
</organism>
<accession>A0AAV2QE02</accession>
<reference evidence="3 4" key="1">
    <citation type="submission" date="2024-05" db="EMBL/GenBank/DDBJ databases">
        <authorList>
            <person name="Wallberg A."/>
        </authorList>
    </citation>
    <scope>NUCLEOTIDE SEQUENCE [LARGE SCALE GENOMIC DNA]</scope>
</reference>
<name>A0AAV2QE02_MEGNR</name>
<feature type="region of interest" description="Disordered" evidence="1">
    <location>
        <begin position="82"/>
        <end position="108"/>
    </location>
</feature>
<sequence length="153" mass="16435">MGGCVLHGFILLLFSGALCSATNNSDKEGLAGRLLISYTTHQTATTVTRSMISTCYSKWKTGSACSGRRRRRDLQTTKININDGQHRTGELSGTHSDPVAEPDLSDHREDRGVTIWTSTETLTFTVTTLISGKTLSMNFSCSASAMAIPPSCG</sequence>
<feature type="signal peptide" evidence="2">
    <location>
        <begin position="1"/>
        <end position="21"/>
    </location>
</feature>
<evidence type="ECO:0000256" key="2">
    <source>
        <dbReference type="SAM" id="SignalP"/>
    </source>
</evidence>
<evidence type="ECO:0000313" key="4">
    <source>
        <dbReference type="Proteomes" id="UP001497623"/>
    </source>
</evidence>
<comment type="caution">
    <text evidence="3">The sequence shown here is derived from an EMBL/GenBank/DDBJ whole genome shotgun (WGS) entry which is preliminary data.</text>
</comment>
<keyword evidence="4" id="KW-1185">Reference proteome</keyword>
<gene>
    <name evidence="3" type="ORF">MNOR_LOCUS11402</name>
</gene>
<keyword evidence="2" id="KW-0732">Signal</keyword>
<dbReference type="EMBL" id="CAXKWB010005980">
    <property type="protein sequence ID" value="CAL4080836.1"/>
    <property type="molecule type" value="Genomic_DNA"/>
</dbReference>
<feature type="chain" id="PRO_5043909644" description="Secreted protein" evidence="2">
    <location>
        <begin position="22"/>
        <end position="153"/>
    </location>
</feature>
<dbReference type="AlphaFoldDB" id="A0AAV2QE02"/>
<evidence type="ECO:0000256" key="1">
    <source>
        <dbReference type="SAM" id="MobiDB-lite"/>
    </source>
</evidence>